<proteinExistence type="inferred from homology"/>
<dbReference type="GO" id="GO:0002143">
    <property type="term" value="P:tRNA wobble position uridine thiolation"/>
    <property type="evidence" value="ECO:0007669"/>
    <property type="project" value="TreeGrafter"/>
</dbReference>
<gene>
    <name evidence="11" type="primary">mnmA</name>
    <name evidence="14" type="ORF">EDC14_101264</name>
</gene>
<evidence type="ECO:0000256" key="8">
    <source>
        <dbReference type="ARBA" id="ARBA00023157"/>
    </source>
</evidence>
<evidence type="ECO:0000259" key="12">
    <source>
        <dbReference type="Pfam" id="PF20258"/>
    </source>
</evidence>
<dbReference type="GO" id="GO:0103016">
    <property type="term" value="F:tRNA-uridine 2-sulfurtransferase activity"/>
    <property type="evidence" value="ECO:0007669"/>
    <property type="project" value="UniProtKB-EC"/>
</dbReference>
<keyword evidence="5 11" id="KW-0547">Nucleotide-binding</keyword>
<dbReference type="GO" id="GO:0000049">
    <property type="term" value="F:tRNA binding"/>
    <property type="evidence" value="ECO:0007669"/>
    <property type="project" value="UniProtKB-KW"/>
</dbReference>
<evidence type="ECO:0000256" key="2">
    <source>
        <dbReference type="ARBA" id="ARBA00022555"/>
    </source>
</evidence>
<dbReference type="InterPro" id="IPR004506">
    <property type="entry name" value="MnmA-like"/>
</dbReference>
<feature type="active site" description="Cysteine persulfide intermediate" evidence="11">
    <location>
        <position position="201"/>
    </location>
</feature>
<comment type="caution">
    <text evidence="11">Lacks conserved residue(s) required for the propagation of feature annotation.</text>
</comment>
<dbReference type="FunFam" id="2.40.30.10:FF:000023">
    <property type="entry name" value="tRNA-specific 2-thiouridylase MnmA"/>
    <property type="match status" value="1"/>
</dbReference>
<comment type="catalytic activity">
    <reaction evidence="9 11">
        <text>S-sulfanyl-L-cysteinyl-[protein] + uridine(34) in tRNA + AH2 + ATP = 2-thiouridine(34) in tRNA + L-cysteinyl-[protein] + A + AMP + diphosphate + H(+)</text>
        <dbReference type="Rhea" id="RHEA:47032"/>
        <dbReference type="Rhea" id="RHEA-COMP:10131"/>
        <dbReference type="Rhea" id="RHEA-COMP:11726"/>
        <dbReference type="Rhea" id="RHEA-COMP:11727"/>
        <dbReference type="Rhea" id="RHEA-COMP:11728"/>
        <dbReference type="ChEBI" id="CHEBI:13193"/>
        <dbReference type="ChEBI" id="CHEBI:15378"/>
        <dbReference type="ChEBI" id="CHEBI:17499"/>
        <dbReference type="ChEBI" id="CHEBI:29950"/>
        <dbReference type="ChEBI" id="CHEBI:30616"/>
        <dbReference type="ChEBI" id="CHEBI:33019"/>
        <dbReference type="ChEBI" id="CHEBI:61963"/>
        <dbReference type="ChEBI" id="CHEBI:65315"/>
        <dbReference type="ChEBI" id="CHEBI:87170"/>
        <dbReference type="ChEBI" id="CHEBI:456215"/>
        <dbReference type="EC" id="2.8.1.13"/>
    </reaction>
</comment>
<keyword evidence="14" id="KW-0489">Methyltransferase</keyword>
<dbReference type="RefSeq" id="WP_132014387.1">
    <property type="nucleotide sequence ID" value="NZ_SLUN01000012.1"/>
</dbReference>
<accession>A0A4V2QEU1</accession>
<dbReference type="FunFam" id="2.30.30.280:FF:000001">
    <property type="entry name" value="tRNA-specific 2-thiouridylase MnmA"/>
    <property type="match status" value="1"/>
</dbReference>
<dbReference type="CDD" id="cd01998">
    <property type="entry name" value="MnmA_TRMU-like"/>
    <property type="match status" value="1"/>
</dbReference>
<evidence type="ECO:0000256" key="7">
    <source>
        <dbReference type="ARBA" id="ARBA00022884"/>
    </source>
</evidence>
<feature type="active site" description="Nucleophile" evidence="11">
    <location>
        <position position="103"/>
    </location>
</feature>
<keyword evidence="2 11" id="KW-0820">tRNA-binding</keyword>
<keyword evidence="1 11" id="KW-0963">Cytoplasm</keyword>
<name>A0A4V2QEU1_HYDET</name>
<dbReference type="GO" id="GO:0032259">
    <property type="term" value="P:methylation"/>
    <property type="evidence" value="ECO:0007669"/>
    <property type="project" value="UniProtKB-KW"/>
</dbReference>
<feature type="region of interest" description="Interaction with tRNA" evidence="11">
    <location>
        <begin position="151"/>
        <end position="153"/>
    </location>
</feature>
<evidence type="ECO:0000256" key="11">
    <source>
        <dbReference type="HAMAP-Rule" id="MF_00144"/>
    </source>
</evidence>
<dbReference type="HAMAP" id="MF_00144">
    <property type="entry name" value="tRNA_thiouridyl_MnmA"/>
    <property type="match status" value="1"/>
</dbReference>
<evidence type="ECO:0000313" key="15">
    <source>
        <dbReference type="Proteomes" id="UP000295008"/>
    </source>
</evidence>
<dbReference type="SUPFAM" id="SSF52402">
    <property type="entry name" value="Adenine nucleotide alpha hydrolases-like"/>
    <property type="match status" value="1"/>
</dbReference>
<evidence type="ECO:0000256" key="5">
    <source>
        <dbReference type="ARBA" id="ARBA00022741"/>
    </source>
</evidence>
<dbReference type="PANTHER" id="PTHR11933">
    <property type="entry name" value="TRNA 5-METHYLAMINOMETHYL-2-THIOURIDYLATE -METHYLTRANSFERASE"/>
    <property type="match status" value="1"/>
</dbReference>
<keyword evidence="4 11" id="KW-0819">tRNA processing</keyword>
<dbReference type="Pfam" id="PF03054">
    <property type="entry name" value="tRNA_Me_trans"/>
    <property type="match status" value="1"/>
</dbReference>
<dbReference type="Gene3D" id="3.40.50.620">
    <property type="entry name" value="HUPs"/>
    <property type="match status" value="1"/>
</dbReference>
<dbReference type="AlphaFoldDB" id="A0A4V2QEU1"/>
<dbReference type="InterPro" id="IPR014729">
    <property type="entry name" value="Rossmann-like_a/b/a_fold"/>
</dbReference>
<dbReference type="FunFam" id="3.40.50.620:FF:000115">
    <property type="entry name" value="tRNA-specific 2-thiouridylase MnmA"/>
    <property type="match status" value="1"/>
</dbReference>
<dbReference type="Gene3D" id="2.30.30.280">
    <property type="entry name" value="Adenine nucleotide alpha hydrolases-like domains"/>
    <property type="match status" value="1"/>
</dbReference>
<comment type="subcellular location">
    <subcellularLocation>
        <location evidence="11">Cytoplasm</location>
    </subcellularLocation>
</comment>
<keyword evidence="6 11" id="KW-0067">ATP-binding</keyword>
<dbReference type="GO" id="GO:0005737">
    <property type="term" value="C:cytoplasm"/>
    <property type="evidence" value="ECO:0007669"/>
    <property type="project" value="UniProtKB-SubCell"/>
</dbReference>
<sequence length="362" mass="39578">MQRVIMAMSGGVDSSVAAALLLEAGYEVIGMTMQIWQTDLPYDLEAEGGCCSLGAVEDARSVANKLGIPYYVVNMQAPFREKVIDYFVAEYLEGRTPNPCIICNQELKFNNLLDKAKALDGKYVATGHYVRREQDPSTGRWILRKGLDLTKDQSYALYGLTQAQLESSLFPLGGHTKTSIRQKAAELGLRVADKPDSQEICFVPDQDYRRFIDEYRPGAVRPGKIVDKTGKVLGEHSGIINYTIGQRKGLGIASSVPLFVTEIRPETNEIVVGLADEVFADRLVAEALNWIAIPALQDELRVEAKIRYAAPPAPAVVRPLPEGRVEVLFDMPQRAITPGQSVVFYQGDLVVGGGVIAGTDGS</sequence>
<dbReference type="Pfam" id="PF20259">
    <property type="entry name" value="tRNA_Me_trans_M"/>
    <property type="match status" value="1"/>
</dbReference>
<dbReference type="GO" id="GO:0008168">
    <property type="term" value="F:methyltransferase activity"/>
    <property type="evidence" value="ECO:0007669"/>
    <property type="project" value="UniProtKB-KW"/>
</dbReference>
<evidence type="ECO:0000259" key="13">
    <source>
        <dbReference type="Pfam" id="PF20259"/>
    </source>
</evidence>
<feature type="site" description="Interaction with tRNA" evidence="11">
    <location>
        <position position="128"/>
    </location>
</feature>
<feature type="domain" description="tRNA-specific 2-thiouridylase MnmA-like C-terminal" evidence="12">
    <location>
        <begin position="281"/>
        <end position="356"/>
    </location>
</feature>
<evidence type="ECO:0000256" key="1">
    <source>
        <dbReference type="ARBA" id="ARBA00022490"/>
    </source>
</evidence>
<dbReference type="OrthoDB" id="9800696at2"/>
<comment type="caution">
    <text evidence="14">The sequence shown here is derived from an EMBL/GenBank/DDBJ whole genome shotgun (WGS) entry which is preliminary data.</text>
</comment>
<protein>
    <recommendedName>
        <fullName evidence="11">tRNA-specific 2-thiouridylase MnmA</fullName>
        <ecNumber evidence="11">2.8.1.13</ecNumber>
    </recommendedName>
</protein>
<evidence type="ECO:0000256" key="4">
    <source>
        <dbReference type="ARBA" id="ARBA00022694"/>
    </source>
</evidence>
<dbReference type="EMBL" id="SLUN01000012">
    <property type="protein sequence ID" value="TCL69367.1"/>
    <property type="molecule type" value="Genomic_DNA"/>
</dbReference>
<dbReference type="InterPro" id="IPR046884">
    <property type="entry name" value="MnmA-like_central"/>
</dbReference>
<dbReference type="InterPro" id="IPR046885">
    <property type="entry name" value="MnmA-like_C"/>
</dbReference>
<feature type="site" description="Interaction with tRNA" evidence="11">
    <location>
        <position position="340"/>
    </location>
</feature>
<feature type="binding site" evidence="11">
    <location>
        <position position="127"/>
    </location>
    <ligand>
        <name>ATP</name>
        <dbReference type="ChEBI" id="CHEBI:30616"/>
    </ligand>
</feature>
<dbReference type="Gene3D" id="2.40.30.10">
    <property type="entry name" value="Translation factors"/>
    <property type="match status" value="1"/>
</dbReference>
<comment type="function">
    <text evidence="10 11">Catalyzes the 2-thiolation of uridine at the wobble position (U34) of tRNA, leading to the formation of s(2)U34.</text>
</comment>
<evidence type="ECO:0000256" key="9">
    <source>
        <dbReference type="ARBA" id="ARBA00051542"/>
    </source>
</evidence>
<keyword evidence="3 11" id="KW-0808">Transferase</keyword>
<evidence type="ECO:0000313" key="14">
    <source>
        <dbReference type="EMBL" id="TCL69367.1"/>
    </source>
</evidence>
<dbReference type="GO" id="GO:0005524">
    <property type="term" value="F:ATP binding"/>
    <property type="evidence" value="ECO:0007669"/>
    <property type="project" value="UniProtKB-KW"/>
</dbReference>
<evidence type="ECO:0000256" key="10">
    <source>
        <dbReference type="ARBA" id="ARBA00056575"/>
    </source>
</evidence>
<organism evidence="14 15">
    <name type="scientific">Hydrogenispora ethanolica</name>
    <dbReference type="NCBI Taxonomy" id="1082276"/>
    <lineage>
        <taxon>Bacteria</taxon>
        <taxon>Bacillati</taxon>
        <taxon>Bacillota</taxon>
        <taxon>Hydrogenispora</taxon>
    </lineage>
</organism>
<reference evidence="14 15" key="1">
    <citation type="submission" date="2019-03" db="EMBL/GenBank/DDBJ databases">
        <title>Genomic Encyclopedia of Type Strains, Phase IV (KMG-IV): sequencing the most valuable type-strain genomes for metagenomic binning, comparative biology and taxonomic classification.</title>
        <authorList>
            <person name="Goeker M."/>
        </authorList>
    </citation>
    <scope>NUCLEOTIDE SEQUENCE [LARGE SCALE GENOMIC DNA]</scope>
    <source>
        <strain evidence="14 15">LX-B</strain>
    </source>
</reference>
<dbReference type="InterPro" id="IPR023382">
    <property type="entry name" value="MnmA-like_central_sf"/>
</dbReference>
<feature type="binding site" evidence="11">
    <location>
        <position position="33"/>
    </location>
    <ligand>
        <name>ATP</name>
        <dbReference type="ChEBI" id="CHEBI:30616"/>
    </ligand>
</feature>
<keyword evidence="15" id="KW-1185">Reference proteome</keyword>
<dbReference type="PANTHER" id="PTHR11933:SF5">
    <property type="entry name" value="MITOCHONDRIAL TRNA-SPECIFIC 2-THIOURIDYLASE 1"/>
    <property type="match status" value="1"/>
</dbReference>
<dbReference type="EC" id="2.8.1.13" evidence="11"/>
<feature type="binding site" evidence="11">
    <location>
        <begin position="7"/>
        <end position="14"/>
    </location>
    <ligand>
        <name>ATP</name>
        <dbReference type="ChEBI" id="CHEBI:30616"/>
    </ligand>
</feature>
<dbReference type="Pfam" id="PF20258">
    <property type="entry name" value="tRNA_Me_trans_C"/>
    <property type="match status" value="1"/>
</dbReference>
<dbReference type="NCBIfam" id="TIGR00420">
    <property type="entry name" value="trmU"/>
    <property type="match status" value="1"/>
</dbReference>
<feature type="domain" description="tRNA-specific 2-thiouridylase MnmA-like central" evidence="13">
    <location>
        <begin position="210"/>
        <end position="273"/>
    </location>
</feature>
<dbReference type="Proteomes" id="UP000295008">
    <property type="component" value="Unassembled WGS sequence"/>
</dbReference>
<feature type="region of interest" description="Interaction with tRNA" evidence="11">
    <location>
        <begin position="307"/>
        <end position="308"/>
    </location>
</feature>
<evidence type="ECO:0000256" key="6">
    <source>
        <dbReference type="ARBA" id="ARBA00022840"/>
    </source>
</evidence>
<comment type="similarity">
    <text evidence="11">Belongs to the MnmA/TRMU family.</text>
</comment>
<keyword evidence="7 11" id="KW-0694">RNA-binding</keyword>
<evidence type="ECO:0000256" key="3">
    <source>
        <dbReference type="ARBA" id="ARBA00022679"/>
    </source>
</evidence>
<keyword evidence="8" id="KW-1015">Disulfide bond</keyword>
<dbReference type="NCBIfam" id="NF001138">
    <property type="entry name" value="PRK00143.1"/>
    <property type="match status" value="1"/>
</dbReference>